<evidence type="ECO:0000313" key="3">
    <source>
        <dbReference type="Proteomes" id="UP000615446"/>
    </source>
</evidence>
<sequence length="80" mass="9721">MTDNGRKKRSRKREETKQSEKTGRRKKCIKKNKRKEGRNQEAIRSQKENPFLALCYLTNEEKGRRNMKKTRNVKYYLTNN</sequence>
<feature type="compositionally biased region" description="Basic residues" evidence="1">
    <location>
        <begin position="1"/>
        <end position="11"/>
    </location>
</feature>
<feature type="region of interest" description="Disordered" evidence="1">
    <location>
        <begin position="1"/>
        <end position="47"/>
    </location>
</feature>
<dbReference type="AlphaFoldDB" id="A0A8H3MCI3"/>
<gene>
    <name evidence="2" type="ORF">RCL2_003117100</name>
</gene>
<feature type="compositionally biased region" description="Basic and acidic residues" evidence="1">
    <location>
        <begin position="37"/>
        <end position="47"/>
    </location>
</feature>
<protein>
    <submittedName>
        <fullName evidence="2">Uncharacterized protein</fullName>
    </submittedName>
</protein>
<feature type="compositionally biased region" description="Basic and acidic residues" evidence="1">
    <location>
        <begin position="12"/>
        <end position="22"/>
    </location>
</feature>
<name>A0A8H3MCI3_9GLOM</name>
<evidence type="ECO:0000256" key="1">
    <source>
        <dbReference type="SAM" id="MobiDB-lite"/>
    </source>
</evidence>
<dbReference type="EMBL" id="BLAL01000357">
    <property type="protein sequence ID" value="GET04878.1"/>
    <property type="molecule type" value="Genomic_DNA"/>
</dbReference>
<proteinExistence type="predicted"/>
<reference evidence="2" key="1">
    <citation type="submission" date="2019-10" db="EMBL/GenBank/DDBJ databases">
        <title>Conservation and host-specific expression of non-tandemly repeated heterogenous ribosome RNA gene in arbuscular mycorrhizal fungi.</title>
        <authorList>
            <person name="Maeda T."/>
            <person name="Kobayashi Y."/>
            <person name="Nakagawa T."/>
            <person name="Ezawa T."/>
            <person name="Yamaguchi K."/>
            <person name="Bino T."/>
            <person name="Nishimoto Y."/>
            <person name="Shigenobu S."/>
            <person name="Kawaguchi M."/>
        </authorList>
    </citation>
    <scope>NUCLEOTIDE SEQUENCE</scope>
    <source>
        <strain evidence="2">HR1</strain>
    </source>
</reference>
<evidence type="ECO:0000313" key="2">
    <source>
        <dbReference type="EMBL" id="GET04878.1"/>
    </source>
</evidence>
<accession>A0A8H3MCI3</accession>
<organism evidence="2 3">
    <name type="scientific">Rhizophagus clarus</name>
    <dbReference type="NCBI Taxonomy" id="94130"/>
    <lineage>
        <taxon>Eukaryota</taxon>
        <taxon>Fungi</taxon>
        <taxon>Fungi incertae sedis</taxon>
        <taxon>Mucoromycota</taxon>
        <taxon>Glomeromycotina</taxon>
        <taxon>Glomeromycetes</taxon>
        <taxon>Glomerales</taxon>
        <taxon>Glomeraceae</taxon>
        <taxon>Rhizophagus</taxon>
    </lineage>
</organism>
<feature type="compositionally biased region" description="Basic residues" evidence="1">
    <location>
        <begin position="23"/>
        <end position="36"/>
    </location>
</feature>
<dbReference type="Proteomes" id="UP000615446">
    <property type="component" value="Unassembled WGS sequence"/>
</dbReference>
<comment type="caution">
    <text evidence="2">The sequence shown here is derived from an EMBL/GenBank/DDBJ whole genome shotgun (WGS) entry which is preliminary data.</text>
</comment>